<sequence>MATAATKEYVASKEAEVTHAVYNGKVTDRGRTKSTTQSTHRIRSNTKHVVRMDRETDPRDEETPTDSHFGLYHLKDSNTHNSPYVITMSFGESKIVNVSIEIDTAAARLTIPETVYRSKLSDLYPLKKCDAVLRGHTREVVPILGCIAVPLRFKKFAFARTRNYCGRR</sequence>
<dbReference type="AlphaFoldDB" id="A0A9Q1BFZ7"/>
<gene>
    <name evidence="2" type="ORF">HOLleu_35560</name>
</gene>
<feature type="compositionally biased region" description="Basic residues" evidence="1">
    <location>
        <begin position="40"/>
        <end position="49"/>
    </location>
</feature>
<dbReference type="EMBL" id="JAIZAY010000019">
    <property type="protein sequence ID" value="KAJ8023222.1"/>
    <property type="molecule type" value="Genomic_DNA"/>
</dbReference>
<protein>
    <submittedName>
        <fullName evidence="2">Uncharacterized protein</fullName>
    </submittedName>
</protein>
<evidence type="ECO:0000313" key="3">
    <source>
        <dbReference type="Proteomes" id="UP001152320"/>
    </source>
</evidence>
<feature type="region of interest" description="Disordered" evidence="1">
    <location>
        <begin position="24"/>
        <end position="72"/>
    </location>
</feature>
<accession>A0A9Q1BFZ7</accession>
<reference evidence="2" key="1">
    <citation type="submission" date="2021-10" db="EMBL/GenBank/DDBJ databases">
        <title>Tropical sea cucumber genome reveals ecological adaptation and Cuvierian tubules defense mechanism.</title>
        <authorList>
            <person name="Chen T."/>
        </authorList>
    </citation>
    <scope>NUCLEOTIDE SEQUENCE</scope>
    <source>
        <strain evidence="2">Nanhai2018</strain>
        <tissue evidence="2">Muscle</tissue>
    </source>
</reference>
<comment type="caution">
    <text evidence="2">The sequence shown here is derived from an EMBL/GenBank/DDBJ whole genome shotgun (WGS) entry which is preliminary data.</text>
</comment>
<keyword evidence="3" id="KW-1185">Reference proteome</keyword>
<proteinExistence type="predicted"/>
<organism evidence="2 3">
    <name type="scientific">Holothuria leucospilota</name>
    <name type="common">Black long sea cucumber</name>
    <name type="synonym">Mertensiothuria leucospilota</name>
    <dbReference type="NCBI Taxonomy" id="206669"/>
    <lineage>
        <taxon>Eukaryota</taxon>
        <taxon>Metazoa</taxon>
        <taxon>Echinodermata</taxon>
        <taxon>Eleutherozoa</taxon>
        <taxon>Echinozoa</taxon>
        <taxon>Holothuroidea</taxon>
        <taxon>Aspidochirotacea</taxon>
        <taxon>Aspidochirotida</taxon>
        <taxon>Holothuriidae</taxon>
        <taxon>Holothuria</taxon>
    </lineage>
</organism>
<name>A0A9Q1BFZ7_HOLLE</name>
<evidence type="ECO:0000313" key="2">
    <source>
        <dbReference type="EMBL" id="KAJ8023222.1"/>
    </source>
</evidence>
<evidence type="ECO:0000256" key="1">
    <source>
        <dbReference type="SAM" id="MobiDB-lite"/>
    </source>
</evidence>
<dbReference type="Proteomes" id="UP001152320">
    <property type="component" value="Chromosome 19"/>
</dbReference>